<dbReference type="Gene3D" id="3.40.50.300">
    <property type="entry name" value="P-loop containing nucleotide triphosphate hydrolases"/>
    <property type="match status" value="1"/>
</dbReference>
<evidence type="ECO:0000313" key="2">
    <source>
        <dbReference type="EMBL" id="TEB04741.1"/>
    </source>
</evidence>
<dbReference type="InterPro" id="IPR050678">
    <property type="entry name" value="DNA_Partitioning_ATPase"/>
</dbReference>
<dbReference type="RefSeq" id="WP_190259072.1">
    <property type="nucleotide sequence ID" value="NZ_QFGA01000003.1"/>
</dbReference>
<dbReference type="InterPro" id="IPR027417">
    <property type="entry name" value="P-loop_NTPase"/>
</dbReference>
<sequence>MRTIAVVNSKGGVGKSTVSVHLGHALALAGKKTLIVDMDMQDNIRIWFNAEEKRTTLFEMMVEGKKAIDATVNVRERLDIIASGGDNLGAVPFLLNLGNLVNDLSRPDAADFKRILSRLSLQWLFDLKAPAPEILKKSLRPLTGIYDYILIDCSPSRTLLHTMAVVASDHVMVPVSMEWLSIVGSAQVGNAISDVREKYNLSTDIAFVVPTFFDKRRSRVCQEVMEDLTKMYGKKVTNPIRINGRLSEAPSWGKTVFDLADRRGMEDFEELARRVIGNE</sequence>
<comment type="caution">
    <text evidence="2">The sequence shown here is derived from an EMBL/GenBank/DDBJ whole genome shotgun (WGS) entry which is preliminary data.</text>
</comment>
<dbReference type="CDD" id="cd02042">
    <property type="entry name" value="ParAB_family"/>
    <property type="match status" value="1"/>
</dbReference>
<accession>A0A4Y7R7X2</accession>
<evidence type="ECO:0000313" key="3">
    <source>
        <dbReference type="Proteomes" id="UP000298324"/>
    </source>
</evidence>
<dbReference type="PANTHER" id="PTHR13696:SF52">
    <property type="entry name" value="PARA FAMILY PROTEIN CT_582"/>
    <property type="match status" value="1"/>
</dbReference>
<dbReference type="PANTHER" id="PTHR13696">
    <property type="entry name" value="P-LOOP CONTAINING NUCLEOSIDE TRIPHOSPHATE HYDROLASE"/>
    <property type="match status" value="1"/>
</dbReference>
<reference evidence="2 3" key="1">
    <citation type="journal article" date="2018" name="Environ. Microbiol.">
        <title>Novel energy conservation strategies and behaviour of Pelotomaculum schinkii driving syntrophic propionate catabolism.</title>
        <authorList>
            <person name="Hidalgo-Ahumada C.A.P."/>
            <person name="Nobu M.K."/>
            <person name="Narihiro T."/>
            <person name="Tamaki H."/>
            <person name="Liu W.T."/>
            <person name="Kamagata Y."/>
            <person name="Stams A.J.M."/>
            <person name="Imachi H."/>
            <person name="Sousa D.Z."/>
        </authorList>
    </citation>
    <scope>NUCLEOTIDE SEQUENCE [LARGE SCALE GENOMIC DNA]</scope>
    <source>
        <strain evidence="2 3">HH</strain>
    </source>
</reference>
<protein>
    <submittedName>
        <fullName evidence="2">Chromosome partitioning protein ParA</fullName>
    </submittedName>
</protein>
<gene>
    <name evidence="2" type="primary">parA_1</name>
    <name evidence="2" type="ORF">Psch_03503</name>
</gene>
<evidence type="ECO:0000259" key="1">
    <source>
        <dbReference type="Pfam" id="PF01656"/>
    </source>
</evidence>
<dbReference type="Proteomes" id="UP000298324">
    <property type="component" value="Unassembled WGS sequence"/>
</dbReference>
<dbReference type="InterPro" id="IPR002586">
    <property type="entry name" value="CobQ/CobB/MinD/ParA_Nub-bd_dom"/>
</dbReference>
<organism evidence="2 3">
    <name type="scientific">Pelotomaculum schinkii</name>
    <dbReference type="NCBI Taxonomy" id="78350"/>
    <lineage>
        <taxon>Bacteria</taxon>
        <taxon>Bacillati</taxon>
        <taxon>Bacillota</taxon>
        <taxon>Clostridia</taxon>
        <taxon>Eubacteriales</taxon>
        <taxon>Desulfotomaculaceae</taxon>
        <taxon>Pelotomaculum</taxon>
    </lineage>
</organism>
<feature type="domain" description="CobQ/CobB/MinD/ParA nucleotide binding" evidence="1">
    <location>
        <begin position="4"/>
        <end position="256"/>
    </location>
</feature>
<dbReference type="SUPFAM" id="SSF52540">
    <property type="entry name" value="P-loop containing nucleoside triphosphate hydrolases"/>
    <property type="match status" value="1"/>
</dbReference>
<dbReference type="AlphaFoldDB" id="A0A4Y7R7X2"/>
<keyword evidence="3" id="KW-1185">Reference proteome</keyword>
<dbReference type="EMBL" id="QFGA01000003">
    <property type="protein sequence ID" value="TEB04741.1"/>
    <property type="molecule type" value="Genomic_DNA"/>
</dbReference>
<dbReference type="Pfam" id="PF01656">
    <property type="entry name" value="CbiA"/>
    <property type="match status" value="1"/>
</dbReference>
<proteinExistence type="predicted"/>
<name>A0A4Y7R7X2_9FIRM</name>